<feature type="compositionally biased region" description="Basic residues" evidence="1">
    <location>
        <begin position="140"/>
        <end position="168"/>
    </location>
</feature>
<dbReference type="HOGENOM" id="CLU_072846_0_0_1"/>
<dbReference type="eggNOG" id="ENOG502RMVU">
    <property type="taxonomic scope" value="Eukaryota"/>
</dbReference>
<keyword evidence="5" id="KW-1185">Reference proteome</keyword>
<feature type="compositionally biased region" description="Basic residues" evidence="1">
    <location>
        <begin position="200"/>
        <end position="233"/>
    </location>
</feature>
<reference evidence="5" key="1">
    <citation type="submission" date="2010-07" db="EMBL/GenBank/DDBJ databases">
        <title>The genome sequence of Gaeumannomyces graminis var. tritici strain R3-111a-1.</title>
        <authorList>
            <consortium name="The Broad Institute Genome Sequencing Platform"/>
            <person name="Ma L.-J."/>
            <person name="Dead R."/>
            <person name="Young S."/>
            <person name="Zeng Q."/>
            <person name="Koehrsen M."/>
            <person name="Alvarado L."/>
            <person name="Berlin A."/>
            <person name="Chapman S.B."/>
            <person name="Chen Z."/>
            <person name="Freedman E."/>
            <person name="Gellesch M."/>
            <person name="Goldberg J."/>
            <person name="Griggs A."/>
            <person name="Gujja S."/>
            <person name="Heilman E.R."/>
            <person name="Heiman D."/>
            <person name="Hepburn T."/>
            <person name="Howarth C."/>
            <person name="Jen D."/>
            <person name="Larson L."/>
            <person name="Mehta T."/>
            <person name="Neiman D."/>
            <person name="Pearson M."/>
            <person name="Roberts A."/>
            <person name="Saif S."/>
            <person name="Shea T."/>
            <person name="Shenoy N."/>
            <person name="Sisk P."/>
            <person name="Stolte C."/>
            <person name="Sykes S."/>
            <person name="Walk T."/>
            <person name="White J."/>
            <person name="Yandava C."/>
            <person name="Haas B."/>
            <person name="Nusbaum C."/>
            <person name="Birren B."/>
        </authorList>
    </citation>
    <scope>NUCLEOTIDE SEQUENCE [LARGE SCALE GENOMIC DNA]</scope>
    <source>
        <strain evidence="5">R3-111a-1</strain>
    </source>
</reference>
<dbReference type="EMBL" id="GL385397">
    <property type="protein sequence ID" value="EJT77286.1"/>
    <property type="molecule type" value="Genomic_DNA"/>
</dbReference>
<name>J3P102_GAET3</name>
<feature type="compositionally biased region" description="Acidic residues" evidence="1">
    <location>
        <begin position="60"/>
        <end position="71"/>
    </location>
</feature>
<gene>
    <name evidence="4" type="primary">20347656</name>
    <name evidence="3" type="ORF">GGTG_07198</name>
</gene>
<dbReference type="VEuPathDB" id="FungiDB:GGTG_07198"/>
<feature type="compositionally biased region" description="Acidic residues" evidence="1">
    <location>
        <begin position="124"/>
        <end position="135"/>
    </location>
</feature>
<reference evidence="4" key="5">
    <citation type="submission" date="2018-04" db="UniProtKB">
        <authorList>
            <consortium name="EnsemblFungi"/>
        </authorList>
    </citation>
    <scope>IDENTIFICATION</scope>
    <source>
        <strain evidence="4">R3-111a-1</strain>
    </source>
</reference>
<feature type="compositionally biased region" description="Basic and acidic residues" evidence="1">
    <location>
        <begin position="105"/>
        <end position="114"/>
    </location>
</feature>
<reference evidence="3" key="3">
    <citation type="submission" date="2010-09" db="EMBL/GenBank/DDBJ databases">
        <title>Annotation of Gaeumannomyces graminis var. tritici R3-111a-1.</title>
        <authorList>
            <consortium name="The Broad Institute Genome Sequencing Platform"/>
            <person name="Ma L.-J."/>
            <person name="Dead R."/>
            <person name="Young S.K."/>
            <person name="Zeng Q."/>
            <person name="Gargeya S."/>
            <person name="Fitzgerald M."/>
            <person name="Haas B."/>
            <person name="Abouelleil A."/>
            <person name="Alvarado L."/>
            <person name="Arachchi H.M."/>
            <person name="Berlin A."/>
            <person name="Brown A."/>
            <person name="Chapman S.B."/>
            <person name="Chen Z."/>
            <person name="Dunbar C."/>
            <person name="Freedman E."/>
            <person name="Gearin G."/>
            <person name="Gellesch M."/>
            <person name="Goldberg J."/>
            <person name="Griggs A."/>
            <person name="Gujja S."/>
            <person name="Heiman D."/>
            <person name="Howarth C."/>
            <person name="Larson L."/>
            <person name="Lui A."/>
            <person name="MacDonald P.J.P."/>
            <person name="Mehta T."/>
            <person name="Montmayeur A."/>
            <person name="Murphy C."/>
            <person name="Neiman D."/>
            <person name="Pearson M."/>
            <person name="Priest M."/>
            <person name="Roberts A."/>
            <person name="Saif S."/>
            <person name="Shea T."/>
            <person name="Shenoy N."/>
            <person name="Sisk P."/>
            <person name="Stolte C."/>
            <person name="Sykes S."/>
            <person name="Yandava C."/>
            <person name="Wortman J."/>
            <person name="Nusbaum C."/>
            <person name="Birren B."/>
        </authorList>
    </citation>
    <scope>NUCLEOTIDE SEQUENCE</scope>
    <source>
        <strain evidence="3">R3-111a-1</strain>
    </source>
</reference>
<organism evidence="3">
    <name type="scientific">Gaeumannomyces tritici (strain R3-111a-1)</name>
    <name type="common">Wheat and barley take-all root rot fungus</name>
    <name type="synonym">Gaeumannomyces graminis var. tritici</name>
    <dbReference type="NCBI Taxonomy" id="644352"/>
    <lineage>
        <taxon>Eukaryota</taxon>
        <taxon>Fungi</taxon>
        <taxon>Dikarya</taxon>
        <taxon>Ascomycota</taxon>
        <taxon>Pezizomycotina</taxon>
        <taxon>Sordariomycetes</taxon>
        <taxon>Sordariomycetidae</taxon>
        <taxon>Magnaporthales</taxon>
        <taxon>Magnaporthaceae</taxon>
        <taxon>Gaeumannomyces</taxon>
    </lineage>
</organism>
<dbReference type="OrthoDB" id="10641145at2759"/>
<feature type="region of interest" description="Disordered" evidence="1">
    <location>
        <begin position="58"/>
        <end position="233"/>
    </location>
</feature>
<dbReference type="RefSeq" id="XP_009223286.1">
    <property type="nucleotide sequence ID" value="XM_009225022.1"/>
</dbReference>
<evidence type="ECO:0000313" key="3">
    <source>
        <dbReference type="EMBL" id="EJT77286.1"/>
    </source>
</evidence>
<feature type="signal peptide" evidence="2">
    <location>
        <begin position="1"/>
        <end position="18"/>
    </location>
</feature>
<evidence type="ECO:0000313" key="4">
    <source>
        <dbReference type="EnsemblFungi" id="EJT77286"/>
    </source>
</evidence>
<evidence type="ECO:0000313" key="5">
    <source>
        <dbReference type="Proteomes" id="UP000006039"/>
    </source>
</evidence>
<dbReference type="GeneID" id="20347656"/>
<reference evidence="3" key="2">
    <citation type="submission" date="2010-07" db="EMBL/GenBank/DDBJ databases">
        <authorList>
            <consortium name="The Broad Institute Genome Sequencing Platform"/>
            <consortium name="Broad Institute Genome Sequencing Center for Infectious Disease"/>
            <person name="Ma L.-J."/>
            <person name="Dead R."/>
            <person name="Young S."/>
            <person name="Zeng Q."/>
            <person name="Koehrsen M."/>
            <person name="Alvarado L."/>
            <person name="Berlin A."/>
            <person name="Chapman S.B."/>
            <person name="Chen Z."/>
            <person name="Freedman E."/>
            <person name="Gellesch M."/>
            <person name="Goldberg J."/>
            <person name="Griggs A."/>
            <person name="Gujja S."/>
            <person name="Heilman E.R."/>
            <person name="Heiman D."/>
            <person name="Hepburn T."/>
            <person name="Howarth C."/>
            <person name="Jen D."/>
            <person name="Larson L."/>
            <person name="Mehta T."/>
            <person name="Neiman D."/>
            <person name="Pearson M."/>
            <person name="Roberts A."/>
            <person name="Saif S."/>
            <person name="Shea T."/>
            <person name="Shenoy N."/>
            <person name="Sisk P."/>
            <person name="Stolte C."/>
            <person name="Sykes S."/>
            <person name="Walk T."/>
            <person name="White J."/>
            <person name="Yandava C."/>
            <person name="Haas B."/>
            <person name="Nusbaum C."/>
            <person name="Birren B."/>
        </authorList>
    </citation>
    <scope>NUCLEOTIDE SEQUENCE</scope>
    <source>
        <strain evidence="3">R3-111a-1</strain>
    </source>
</reference>
<sequence length="233" mass="25422">MVPKLFWAALFFTPAVLGAALPEVQENALDLGRRDEVEIASLPLVARAEANVVVAGEAAAPEEVDDEADVADADKKKKKKKHGHKKGKKKHGHKKGKKHGHKKPPHDLEARDEAEVQAPGAEVVADDVDSDADVADADKKKKKKHGHKKGKKKHGHKKGKKHGHKKHPHDLEAREEAALAESVVADQPDNEADVADADKKKKKKHGHKKGKKKHGHKKGKGKKHGHKKGPPHE</sequence>
<reference evidence="4" key="4">
    <citation type="journal article" date="2015" name="G3 (Bethesda)">
        <title>Genome sequences of three phytopathogenic species of the Magnaporthaceae family of fungi.</title>
        <authorList>
            <person name="Okagaki L.H."/>
            <person name="Nunes C.C."/>
            <person name="Sailsbery J."/>
            <person name="Clay B."/>
            <person name="Brown D."/>
            <person name="John T."/>
            <person name="Oh Y."/>
            <person name="Young N."/>
            <person name="Fitzgerald M."/>
            <person name="Haas B.J."/>
            <person name="Zeng Q."/>
            <person name="Young S."/>
            <person name="Adiconis X."/>
            <person name="Fan L."/>
            <person name="Levin J.Z."/>
            <person name="Mitchell T.K."/>
            <person name="Okubara P.A."/>
            <person name="Farman M.L."/>
            <person name="Kohn L.M."/>
            <person name="Birren B."/>
            <person name="Ma L.-J."/>
            <person name="Dean R.A."/>
        </authorList>
    </citation>
    <scope>NUCLEOTIDE SEQUENCE</scope>
    <source>
        <strain evidence="4">R3-111a-1</strain>
    </source>
</reference>
<dbReference type="AlphaFoldDB" id="J3P102"/>
<dbReference type="Proteomes" id="UP000006039">
    <property type="component" value="Unassembled WGS sequence"/>
</dbReference>
<evidence type="ECO:0000256" key="2">
    <source>
        <dbReference type="SAM" id="SignalP"/>
    </source>
</evidence>
<proteinExistence type="predicted"/>
<accession>J3P102</accession>
<feature type="compositionally biased region" description="Basic residues" evidence="1">
    <location>
        <begin position="76"/>
        <end position="104"/>
    </location>
</feature>
<evidence type="ECO:0000256" key="1">
    <source>
        <dbReference type="SAM" id="MobiDB-lite"/>
    </source>
</evidence>
<dbReference type="EnsemblFungi" id="EJT77286">
    <property type="protein sequence ID" value="EJT77286"/>
    <property type="gene ID" value="GGTG_07198"/>
</dbReference>
<protein>
    <submittedName>
        <fullName evidence="3 4">Uncharacterized protein</fullName>
    </submittedName>
</protein>
<keyword evidence="2" id="KW-0732">Signal</keyword>
<feature type="chain" id="PRO_5015094751" evidence="2">
    <location>
        <begin position="19"/>
        <end position="233"/>
    </location>
</feature>